<dbReference type="EMBL" id="CAJNOV010000253">
    <property type="protein sequence ID" value="CAF1014695.1"/>
    <property type="molecule type" value="Genomic_DNA"/>
</dbReference>
<sequence length="353" mass="39493">MPLSFKLVVCITSTALFDCSTSHEIWLNKGLEAYQEYQQANIEEPLEPGVGFPLVRSLLALNEATGKQLIDVVLVSRNDGESGERVRNSITHHKLPILRMSFTGGTDVTRYLSAWKCDLFLSTEENQVRTVLSTTGSDAFKGIAAGLVVPSINKTASTKFNLPQTSDNNKTTFDNNVSVSSQSHPWPEGQLRIVFDGDGVLFSDEAEIVYQRGGLAALRENEQNKKDISLPQGPMHMFAMKLQEIQKELGNDNRAMLRTFLVTSRDHAVTKRLFHTLTEWKLKIDEKHFVGGLDKTPFLRAIDPAIFFDDSIEHIERARPYVPTAYVIYGSKNNSVAASEIAARETLRMEELD</sequence>
<evidence type="ECO:0000313" key="6">
    <source>
        <dbReference type="EMBL" id="CAF4084963.1"/>
    </source>
</evidence>
<evidence type="ECO:0000313" key="4">
    <source>
        <dbReference type="EMBL" id="CAF3780927.1"/>
    </source>
</evidence>
<reference evidence="1" key="1">
    <citation type="submission" date="2021-02" db="EMBL/GenBank/DDBJ databases">
        <authorList>
            <person name="Nowell W R."/>
        </authorList>
    </citation>
    <scope>NUCLEOTIDE SEQUENCE</scope>
</reference>
<dbReference type="Proteomes" id="UP000663834">
    <property type="component" value="Unassembled WGS sequence"/>
</dbReference>
<dbReference type="Proteomes" id="UP000663856">
    <property type="component" value="Unassembled WGS sequence"/>
</dbReference>
<evidence type="ECO:0000313" key="7">
    <source>
        <dbReference type="Proteomes" id="UP000663855"/>
    </source>
</evidence>
<keyword evidence="8" id="KW-1185">Reference proteome</keyword>
<dbReference type="EMBL" id="CAJNRF010012335">
    <property type="protein sequence ID" value="CAF2139960.1"/>
    <property type="molecule type" value="Genomic_DNA"/>
</dbReference>
<dbReference type="Proteomes" id="UP000681967">
    <property type="component" value="Unassembled WGS sequence"/>
</dbReference>
<dbReference type="Proteomes" id="UP000663855">
    <property type="component" value="Unassembled WGS sequence"/>
</dbReference>
<evidence type="ECO:0000313" key="2">
    <source>
        <dbReference type="EMBL" id="CAF1240415.1"/>
    </source>
</evidence>
<dbReference type="GO" id="GO:0000166">
    <property type="term" value="F:nucleotide binding"/>
    <property type="evidence" value="ECO:0007669"/>
    <property type="project" value="InterPro"/>
</dbReference>
<evidence type="ECO:0000313" key="1">
    <source>
        <dbReference type="EMBL" id="CAF1014695.1"/>
    </source>
</evidence>
<dbReference type="Proteomes" id="UP000681720">
    <property type="component" value="Unassembled WGS sequence"/>
</dbReference>
<evidence type="ECO:0000313" key="5">
    <source>
        <dbReference type="EMBL" id="CAF3936572.1"/>
    </source>
</evidence>
<dbReference type="EMBL" id="CAJOBH010003076">
    <property type="protein sequence ID" value="CAF3936572.1"/>
    <property type="molecule type" value="Genomic_DNA"/>
</dbReference>
<dbReference type="PANTHER" id="PTHR31367:SF5">
    <property type="entry name" value="CYTOSOLIC 5'-NUCLEOTIDASE 1A"/>
    <property type="match status" value="1"/>
</dbReference>
<comment type="caution">
    <text evidence="1">The sequence shown here is derived from an EMBL/GenBank/DDBJ whole genome shotgun (WGS) entry which is preliminary data.</text>
</comment>
<protein>
    <recommendedName>
        <fullName evidence="9">5'-nucleotidase</fullName>
    </recommendedName>
</protein>
<gene>
    <name evidence="5" type="ORF">BYL167_LOCUS10282</name>
    <name evidence="1" type="ORF">CJN711_LOCUS3007</name>
    <name evidence="6" type="ORF">GIL414_LOCUS16282</name>
    <name evidence="2" type="ORF">KQP761_LOCUS1768</name>
    <name evidence="4" type="ORF">OVN521_LOCUS2778</name>
    <name evidence="3" type="ORF">WKI299_LOCUS28148</name>
</gene>
<proteinExistence type="predicted"/>
<name>A0A814HSE2_9BILA</name>
<accession>A0A814HSE2</accession>
<evidence type="ECO:0008006" key="9">
    <source>
        <dbReference type="Google" id="ProtNLM"/>
    </source>
</evidence>
<organism evidence="1 7">
    <name type="scientific">Rotaria magnacalcarata</name>
    <dbReference type="NCBI Taxonomy" id="392030"/>
    <lineage>
        <taxon>Eukaryota</taxon>
        <taxon>Metazoa</taxon>
        <taxon>Spiralia</taxon>
        <taxon>Gnathifera</taxon>
        <taxon>Rotifera</taxon>
        <taxon>Eurotatoria</taxon>
        <taxon>Bdelloidea</taxon>
        <taxon>Philodinida</taxon>
        <taxon>Philodinidae</taxon>
        <taxon>Rotaria</taxon>
    </lineage>
</organism>
<evidence type="ECO:0000313" key="8">
    <source>
        <dbReference type="Proteomes" id="UP000663866"/>
    </source>
</evidence>
<dbReference type="Pfam" id="PF06189">
    <property type="entry name" value="5-nucleotidase"/>
    <property type="match status" value="2"/>
</dbReference>
<dbReference type="GO" id="GO:0008253">
    <property type="term" value="F:5'-nucleotidase activity"/>
    <property type="evidence" value="ECO:0007669"/>
    <property type="project" value="InterPro"/>
</dbReference>
<dbReference type="EMBL" id="CAJOBG010000227">
    <property type="protein sequence ID" value="CAF3780927.1"/>
    <property type="molecule type" value="Genomic_DNA"/>
</dbReference>
<dbReference type="EMBL" id="CAJOBJ010007401">
    <property type="protein sequence ID" value="CAF4084963.1"/>
    <property type="molecule type" value="Genomic_DNA"/>
</dbReference>
<dbReference type="GO" id="GO:0005737">
    <property type="term" value="C:cytoplasm"/>
    <property type="evidence" value="ECO:0007669"/>
    <property type="project" value="InterPro"/>
</dbReference>
<evidence type="ECO:0000313" key="3">
    <source>
        <dbReference type="EMBL" id="CAF2139960.1"/>
    </source>
</evidence>
<dbReference type="OrthoDB" id="9994138at2759"/>
<dbReference type="GO" id="GO:0000287">
    <property type="term" value="F:magnesium ion binding"/>
    <property type="evidence" value="ECO:0007669"/>
    <property type="project" value="InterPro"/>
</dbReference>
<dbReference type="Proteomes" id="UP000663866">
    <property type="component" value="Unassembled WGS sequence"/>
</dbReference>
<dbReference type="GO" id="GO:0009117">
    <property type="term" value="P:nucleotide metabolic process"/>
    <property type="evidence" value="ECO:0007669"/>
    <property type="project" value="InterPro"/>
</dbReference>
<dbReference type="PANTHER" id="PTHR31367">
    <property type="entry name" value="CYTOSOLIC 5'-NUCLEOTIDASE 1 FAMILY MEMBER"/>
    <property type="match status" value="1"/>
</dbReference>
<dbReference type="InterPro" id="IPR010394">
    <property type="entry name" value="5-nucleotidase"/>
</dbReference>
<dbReference type="EMBL" id="CAJNOW010000118">
    <property type="protein sequence ID" value="CAF1240415.1"/>
    <property type="molecule type" value="Genomic_DNA"/>
</dbReference>
<dbReference type="AlphaFoldDB" id="A0A814HSE2"/>